<sequence length="465" mass="50159">MDCAVAAGQRRLAHRFREGRVGVAGQRDILRRGTEFHRDADLVDQLARRRPDDVAAEDAVGAGIDDQLHEAFRLEHRLCPAVAHEGELADLVGAAFLLQHLFGLADRSDLGGGVDHAGDHVIVHVAMLAGDHLGHRHALVLGLVGEHRADDRVADRVDALHIGRPMRVGLHLAARQHLDAERLEAETRGIGLAAGCDEHHLGLDRGCALVLAQLVGDGVLALALLDTLHRGAEDELQPLLGQNLLEGLGDLAVHAGGDRVEIFDDRHLGAEAGIDRAHLEADDAGADDHHRLRDLRQRERAGRGDDGVLVDLDARERGRFRARGDHDRLGRVHLVAHLHLTRGGDRAPALQVGYLVLLEQELDALGVAVDDVLLVGLHLRPVDLHLGAHEAHLLEVLVHLVQVVRGVQQRLRGDAADVQAGAAKSATALDTGGLEAHLGTADRADIATRAAADHDHIKFCHWSFL</sequence>
<organism evidence="1">
    <name type="scientific">bioreactor metagenome</name>
    <dbReference type="NCBI Taxonomy" id="1076179"/>
    <lineage>
        <taxon>unclassified sequences</taxon>
        <taxon>metagenomes</taxon>
        <taxon>ecological metagenomes</taxon>
    </lineage>
</organism>
<dbReference type="AlphaFoldDB" id="A0A644U5G5"/>
<protein>
    <recommendedName>
        <fullName evidence="2">NAD-specific glutamate dehydrogenase</fullName>
    </recommendedName>
</protein>
<evidence type="ECO:0000313" key="1">
    <source>
        <dbReference type="EMBL" id="MPL74175.1"/>
    </source>
</evidence>
<accession>A0A644U5G5</accession>
<name>A0A644U5G5_9ZZZZ</name>
<comment type="caution">
    <text evidence="1">The sequence shown here is derived from an EMBL/GenBank/DDBJ whole genome shotgun (WGS) entry which is preliminary data.</text>
</comment>
<gene>
    <name evidence="1" type="ORF">SDC9_19985</name>
</gene>
<reference evidence="1" key="1">
    <citation type="submission" date="2019-08" db="EMBL/GenBank/DDBJ databases">
        <authorList>
            <person name="Kucharzyk K."/>
            <person name="Murdoch R.W."/>
            <person name="Higgins S."/>
            <person name="Loffler F."/>
        </authorList>
    </citation>
    <scope>NUCLEOTIDE SEQUENCE</scope>
</reference>
<proteinExistence type="predicted"/>
<evidence type="ECO:0008006" key="2">
    <source>
        <dbReference type="Google" id="ProtNLM"/>
    </source>
</evidence>
<dbReference type="EMBL" id="VSSQ01000078">
    <property type="protein sequence ID" value="MPL74175.1"/>
    <property type="molecule type" value="Genomic_DNA"/>
</dbReference>